<comment type="caution">
    <text evidence="7">The sequence shown here is derived from an EMBL/GenBank/DDBJ whole genome shotgun (WGS) entry which is preliminary data.</text>
</comment>
<keyword evidence="8" id="KW-1185">Reference proteome</keyword>
<dbReference type="Gene3D" id="3.30.1330.80">
    <property type="entry name" value="Hypothetical protein, similar to alpha- acetolactate decarboxylase, domain 2"/>
    <property type="match status" value="1"/>
</dbReference>
<evidence type="ECO:0000256" key="1">
    <source>
        <dbReference type="ARBA" id="ARBA00003687"/>
    </source>
</evidence>
<dbReference type="PROSITE" id="PS51742">
    <property type="entry name" value="PPC"/>
    <property type="match status" value="1"/>
</dbReference>
<dbReference type="STRING" id="29655.A0A0K9PE77"/>
<feature type="compositionally biased region" description="Polar residues" evidence="5">
    <location>
        <begin position="357"/>
        <end position="394"/>
    </location>
</feature>
<dbReference type="GO" id="GO:0003680">
    <property type="term" value="F:minor groove of adenine-thymine-rich DNA binding"/>
    <property type="evidence" value="ECO:0007669"/>
    <property type="project" value="UniProtKB-UniRule"/>
</dbReference>
<dbReference type="CDD" id="cd11378">
    <property type="entry name" value="DUF296"/>
    <property type="match status" value="1"/>
</dbReference>
<protein>
    <recommendedName>
        <fullName evidence="4">AT-hook motif nuclear-localized protein</fullName>
    </recommendedName>
</protein>
<comment type="domain">
    <text evidence="4">The PPC domain mediates interactions between AHL proteins.</text>
</comment>
<dbReference type="InterPro" id="IPR005175">
    <property type="entry name" value="PPC_dom"/>
</dbReference>
<dbReference type="Proteomes" id="UP000036987">
    <property type="component" value="Unassembled WGS sequence"/>
</dbReference>
<dbReference type="EMBL" id="LFYR01000915">
    <property type="protein sequence ID" value="KMZ67368.1"/>
    <property type="molecule type" value="Genomic_DNA"/>
</dbReference>
<evidence type="ECO:0000313" key="8">
    <source>
        <dbReference type="Proteomes" id="UP000036987"/>
    </source>
</evidence>
<keyword evidence="4" id="KW-0804">Transcription</keyword>
<keyword evidence="4" id="KW-0805">Transcription regulation</keyword>
<feature type="region of interest" description="Disordered" evidence="5">
    <location>
        <begin position="354"/>
        <end position="407"/>
    </location>
</feature>
<evidence type="ECO:0000256" key="5">
    <source>
        <dbReference type="SAM" id="MobiDB-lite"/>
    </source>
</evidence>
<organism evidence="7 8">
    <name type="scientific">Zostera marina</name>
    <name type="common">Eelgrass</name>
    <dbReference type="NCBI Taxonomy" id="29655"/>
    <lineage>
        <taxon>Eukaryota</taxon>
        <taxon>Viridiplantae</taxon>
        <taxon>Streptophyta</taxon>
        <taxon>Embryophyta</taxon>
        <taxon>Tracheophyta</taxon>
        <taxon>Spermatophyta</taxon>
        <taxon>Magnoliopsida</taxon>
        <taxon>Liliopsida</taxon>
        <taxon>Zosteraceae</taxon>
        <taxon>Zostera</taxon>
    </lineage>
</organism>
<dbReference type="SMART" id="SM00384">
    <property type="entry name" value="AT_hook"/>
    <property type="match status" value="2"/>
</dbReference>
<dbReference type="AlphaFoldDB" id="A0A0K9PE77"/>
<comment type="subcellular location">
    <subcellularLocation>
        <location evidence="2 4">Nucleus</location>
    </subcellularLocation>
</comment>
<dbReference type="Pfam" id="PF03479">
    <property type="entry name" value="PCC"/>
    <property type="match status" value="1"/>
</dbReference>
<dbReference type="PANTHER" id="PTHR31500">
    <property type="entry name" value="AT-HOOK MOTIF NUCLEAR-LOCALIZED PROTEIN 9"/>
    <property type="match status" value="1"/>
</dbReference>
<sequence>MEGRESVAVTGGGAGEVEPLHPPQPSQTLPASIPVSFPPTTTSLLPSPPVPVTSSPSPLAPPPVAKEDSVLNFIPSSDAKLENPTQNRAEGEIMAMKKKKRGRPRKYGADGSVLLNPIPISASMPSSGEFTLTSPEGVMLKRGRGRPIGSVTKNQHFHQRKKFNQQYRGHAVFDSSDLGGVVACSSGANLTPHIITVATGEDVTMKIISFSQKGSQAICILSANGVISNVTLRQPDSSGGTLTYEGRFELLSLSGCFKPSETGGTRNLSGGMSVSLAGPDGRVVGGGLAGLLVAAGPVQVVVGSFMPSNSNKGAYAVRVKKKSQTESFSMNVPTATVGTGRSIVDIDESYGIIRGGQQRSSGSPKGNGTSFRAADNNWSASAVTNTTDTNGSQLSAGPGSDPDPGAG</sequence>
<dbReference type="PANTHER" id="PTHR31500:SF96">
    <property type="entry name" value="AT-HOOK MOTIF NUCLEAR-LOCALIZED PROTEIN 7"/>
    <property type="match status" value="1"/>
</dbReference>
<dbReference type="FunFam" id="3.30.1330.80:FF:000003">
    <property type="entry name" value="AT-hook motif nuclear-localized protein 1-like"/>
    <property type="match status" value="1"/>
</dbReference>
<dbReference type="SUPFAM" id="SSF117856">
    <property type="entry name" value="AF0104/ALDC/Ptd012-like"/>
    <property type="match status" value="1"/>
</dbReference>
<feature type="compositionally biased region" description="Low complexity" evidence="5">
    <location>
        <begin position="34"/>
        <end position="45"/>
    </location>
</feature>
<feature type="domain" description="PPC" evidence="6">
    <location>
        <begin position="187"/>
        <end position="327"/>
    </location>
</feature>
<keyword evidence="4 7" id="KW-0238">DNA-binding</keyword>
<evidence type="ECO:0000256" key="3">
    <source>
        <dbReference type="ARBA" id="ARBA00023242"/>
    </source>
</evidence>
<gene>
    <name evidence="7" type="ORF">ZOSMA_26G01180</name>
</gene>
<proteinExistence type="predicted"/>
<reference evidence="8" key="1">
    <citation type="journal article" date="2016" name="Nature">
        <title>The genome of the seagrass Zostera marina reveals angiosperm adaptation to the sea.</title>
        <authorList>
            <person name="Olsen J.L."/>
            <person name="Rouze P."/>
            <person name="Verhelst B."/>
            <person name="Lin Y.-C."/>
            <person name="Bayer T."/>
            <person name="Collen J."/>
            <person name="Dattolo E."/>
            <person name="De Paoli E."/>
            <person name="Dittami S."/>
            <person name="Maumus F."/>
            <person name="Michel G."/>
            <person name="Kersting A."/>
            <person name="Lauritano C."/>
            <person name="Lohaus R."/>
            <person name="Toepel M."/>
            <person name="Tonon T."/>
            <person name="Vanneste K."/>
            <person name="Amirebrahimi M."/>
            <person name="Brakel J."/>
            <person name="Bostroem C."/>
            <person name="Chovatia M."/>
            <person name="Grimwood J."/>
            <person name="Jenkins J.W."/>
            <person name="Jueterbock A."/>
            <person name="Mraz A."/>
            <person name="Stam W.T."/>
            <person name="Tice H."/>
            <person name="Bornberg-Bauer E."/>
            <person name="Green P.J."/>
            <person name="Pearson G.A."/>
            <person name="Procaccini G."/>
            <person name="Duarte C.M."/>
            <person name="Schmutz J."/>
            <person name="Reusch T.B.H."/>
            <person name="Van de Peer Y."/>
        </authorList>
    </citation>
    <scope>NUCLEOTIDE SEQUENCE [LARGE SCALE GENOMIC DNA]</scope>
    <source>
        <strain evidence="8">cv. Finnish</strain>
    </source>
</reference>
<evidence type="ECO:0000259" key="6">
    <source>
        <dbReference type="PROSITE" id="PS51742"/>
    </source>
</evidence>
<dbReference type="GO" id="GO:0005634">
    <property type="term" value="C:nucleus"/>
    <property type="evidence" value="ECO:0007669"/>
    <property type="project" value="UniProtKB-SubCell"/>
</dbReference>
<evidence type="ECO:0000256" key="4">
    <source>
        <dbReference type="RuleBase" id="RU367031"/>
    </source>
</evidence>
<name>A0A0K9PE77_ZOSMR</name>
<keyword evidence="3 4" id="KW-0539">Nucleus</keyword>
<dbReference type="InterPro" id="IPR039605">
    <property type="entry name" value="AHL"/>
</dbReference>
<comment type="function">
    <text evidence="1 4">Transcription factor that specifically binds AT-rich DNA sequences related to the nuclear matrix attachment regions (MARs).</text>
</comment>
<dbReference type="OrthoDB" id="2014829at2759"/>
<evidence type="ECO:0000256" key="2">
    <source>
        <dbReference type="ARBA" id="ARBA00004123"/>
    </source>
</evidence>
<feature type="compositionally biased region" description="Low complexity" evidence="5">
    <location>
        <begin position="395"/>
        <end position="407"/>
    </location>
</feature>
<dbReference type="InterPro" id="IPR017956">
    <property type="entry name" value="AT_hook_DNA-bd_motif"/>
</dbReference>
<evidence type="ECO:0000313" key="7">
    <source>
        <dbReference type="EMBL" id="KMZ67368.1"/>
    </source>
</evidence>
<feature type="region of interest" description="Disordered" evidence="5">
    <location>
        <begin position="1"/>
        <end position="66"/>
    </location>
</feature>
<accession>A0A0K9PE77</accession>